<sequence length="136" mass="14747">MSKPMRAAILRIFILLLLVCVGAFAWESARNAKMQPVTGQVLGTVYKSYIIGYKVQGQSYQLETRIGVVDALTGLGLLTAGATVPILVDPEQPYLALINTGNGRYGITLAFVFLLLIFMLVVLLSAMKTRLAARGQ</sequence>
<evidence type="ECO:0000256" key="1">
    <source>
        <dbReference type="SAM" id="Phobius"/>
    </source>
</evidence>
<dbReference type="KEGG" id="dce:O6P33_00385"/>
<reference evidence="2 3" key="1">
    <citation type="submission" date="2022-12" db="EMBL/GenBank/DDBJ databases">
        <title>Coexistence and Characterization of a Novel Tigecycline Resistance gene tet(X) variant and blaNDM-1 in a Pseudomonas caeni Isolate of Chicken Origin.</title>
        <authorList>
            <person name="Lu X."/>
            <person name="Zhang L."/>
            <person name="Li R."/>
            <person name="Wang Z."/>
        </authorList>
    </citation>
    <scope>NUCLEOTIDE SEQUENCE [LARGE SCALE GENOMIC DNA]</scope>
    <source>
        <strain evidence="2 3">CE14</strain>
    </source>
</reference>
<keyword evidence="3" id="KW-1185">Reference proteome</keyword>
<accession>A0AAE9VP48</accession>
<dbReference type="RefSeq" id="WP_269818288.1">
    <property type="nucleotide sequence ID" value="NZ_CP114976.1"/>
</dbReference>
<name>A0AAE9VP48_9GAMM</name>
<gene>
    <name evidence="2" type="ORF">O6P33_00385</name>
</gene>
<keyword evidence="1" id="KW-0472">Membrane</keyword>
<dbReference type="EMBL" id="CP114976">
    <property type="protein sequence ID" value="WBE25342.1"/>
    <property type="molecule type" value="Genomic_DNA"/>
</dbReference>
<organism evidence="2 3">
    <name type="scientific">Denitrificimonas caeni</name>
    <dbReference type="NCBI Taxonomy" id="521720"/>
    <lineage>
        <taxon>Bacteria</taxon>
        <taxon>Pseudomonadati</taxon>
        <taxon>Pseudomonadota</taxon>
        <taxon>Gammaproteobacteria</taxon>
        <taxon>Pseudomonadales</taxon>
        <taxon>Pseudomonadaceae</taxon>
        <taxon>Denitrificimonas</taxon>
    </lineage>
</organism>
<keyword evidence="1" id="KW-0812">Transmembrane</keyword>
<dbReference type="Proteomes" id="UP001212189">
    <property type="component" value="Chromosome"/>
</dbReference>
<proteinExistence type="predicted"/>
<keyword evidence="1" id="KW-1133">Transmembrane helix</keyword>
<evidence type="ECO:0000313" key="2">
    <source>
        <dbReference type="EMBL" id="WBE25342.1"/>
    </source>
</evidence>
<dbReference type="AlphaFoldDB" id="A0AAE9VP48"/>
<protein>
    <recommendedName>
        <fullName evidence="4">DUF3592 domain-containing protein</fullName>
    </recommendedName>
</protein>
<feature type="transmembrane region" description="Helical" evidence="1">
    <location>
        <begin position="105"/>
        <end position="126"/>
    </location>
</feature>
<evidence type="ECO:0008006" key="4">
    <source>
        <dbReference type="Google" id="ProtNLM"/>
    </source>
</evidence>
<evidence type="ECO:0000313" key="3">
    <source>
        <dbReference type="Proteomes" id="UP001212189"/>
    </source>
</evidence>